<dbReference type="EMBL" id="QJVD01000006">
    <property type="protein sequence ID" value="PYI68228.1"/>
    <property type="molecule type" value="Genomic_DNA"/>
</dbReference>
<proteinExistence type="predicted"/>
<keyword evidence="1" id="KW-0812">Transmembrane</keyword>
<dbReference type="AlphaFoldDB" id="A0A2V5LA61"/>
<accession>A0A2V5LA61</accession>
<sequence length="95" mass="10304">MTAGAGGTGEFITVGYAPLSEGVFFPSSVLFLGPWTYAGVATLAAGMLALAFWSGYRTARRRWAAPNAKCSRFRTFAIVATMAKVRKRRQKPQEP</sequence>
<keyword evidence="3" id="KW-1185">Reference proteome</keyword>
<organism evidence="2 3">
    <name type="scientific">Arthrobacter livingstonensis</name>
    <dbReference type="NCBI Taxonomy" id="670078"/>
    <lineage>
        <taxon>Bacteria</taxon>
        <taxon>Bacillati</taxon>
        <taxon>Actinomycetota</taxon>
        <taxon>Actinomycetes</taxon>
        <taxon>Micrococcales</taxon>
        <taxon>Micrococcaceae</taxon>
        <taxon>Arthrobacter</taxon>
    </lineage>
</organism>
<keyword evidence="1" id="KW-1133">Transmembrane helix</keyword>
<protein>
    <submittedName>
        <fullName evidence="2">Uncharacterized protein</fullName>
    </submittedName>
</protein>
<comment type="caution">
    <text evidence="2">The sequence shown here is derived from an EMBL/GenBank/DDBJ whole genome shotgun (WGS) entry which is preliminary data.</text>
</comment>
<feature type="transmembrane region" description="Helical" evidence="1">
    <location>
        <begin position="35"/>
        <end position="53"/>
    </location>
</feature>
<reference evidence="2 3" key="1">
    <citation type="submission" date="2018-05" db="EMBL/GenBank/DDBJ databases">
        <title>Genetic diversity of glacier-inhabiting Cryobacterium bacteria in China and description of Cryobacterium mengkeensis sp. nov. and Arthrobacter glacialis sp. nov.</title>
        <authorList>
            <person name="Liu Q."/>
            <person name="Xin Y.-H."/>
        </authorList>
    </citation>
    <scope>NUCLEOTIDE SEQUENCE [LARGE SCALE GENOMIC DNA]</scope>
    <source>
        <strain evidence="2 3">LI2</strain>
    </source>
</reference>
<evidence type="ECO:0000256" key="1">
    <source>
        <dbReference type="SAM" id="Phobius"/>
    </source>
</evidence>
<evidence type="ECO:0000313" key="2">
    <source>
        <dbReference type="EMBL" id="PYI68228.1"/>
    </source>
</evidence>
<evidence type="ECO:0000313" key="3">
    <source>
        <dbReference type="Proteomes" id="UP000247832"/>
    </source>
</evidence>
<dbReference type="Proteomes" id="UP000247832">
    <property type="component" value="Unassembled WGS sequence"/>
</dbReference>
<keyword evidence="1" id="KW-0472">Membrane</keyword>
<name>A0A2V5LA61_9MICC</name>
<gene>
    <name evidence="2" type="ORF">CVV68_07890</name>
</gene>